<reference evidence="2" key="1">
    <citation type="submission" date="2020-06" db="EMBL/GenBank/DDBJ databases">
        <authorList>
            <person name="Dong N."/>
        </authorList>
    </citation>
    <scope>NUCLEOTIDE SEQUENCE</scope>
    <source>
        <strain evidence="2">DF49-4</strain>
    </source>
</reference>
<reference evidence="2" key="2">
    <citation type="journal article" date="2022" name="Sci. Total Environ.">
        <title>Prevalence, transmission, and molecular epidemiology of tet(X)-positive bacteria among humans, animals, and environmental niches in China: An epidemiological, and genomic-based study.</title>
        <authorList>
            <person name="Dong N."/>
            <person name="Zeng Y."/>
            <person name="Cai C."/>
            <person name="Sun C."/>
            <person name="Lu J."/>
            <person name="Liu C."/>
            <person name="Zhou H."/>
            <person name="Sun Q."/>
            <person name="Shu L."/>
            <person name="Wang H."/>
            <person name="Wang Y."/>
            <person name="Wang S."/>
            <person name="Wu C."/>
            <person name="Chan E.W."/>
            <person name="Chen G."/>
            <person name="Shen Z."/>
            <person name="Chen S."/>
            <person name="Zhang R."/>
        </authorList>
    </citation>
    <scope>NUCLEOTIDE SEQUENCE</scope>
    <source>
        <strain evidence="2">DF49-4</strain>
    </source>
</reference>
<keyword evidence="1" id="KW-1133">Transmembrane helix</keyword>
<dbReference type="EMBL" id="JACANG010000061">
    <property type="protein sequence ID" value="MDM1720138.1"/>
    <property type="molecule type" value="Genomic_DNA"/>
</dbReference>
<comment type="caution">
    <text evidence="2">The sequence shown here is derived from an EMBL/GenBank/DDBJ whole genome shotgun (WGS) entry which is preliminary data.</text>
</comment>
<keyword evidence="1" id="KW-0812">Transmembrane</keyword>
<dbReference type="Proteomes" id="UP001174419">
    <property type="component" value="Unassembled WGS sequence"/>
</dbReference>
<evidence type="ECO:0000313" key="3">
    <source>
        <dbReference type="Proteomes" id="UP001174419"/>
    </source>
</evidence>
<feature type="transmembrane region" description="Helical" evidence="1">
    <location>
        <begin position="58"/>
        <end position="79"/>
    </location>
</feature>
<dbReference type="RefSeq" id="WP_180134287.1">
    <property type="nucleotide sequence ID" value="NZ_JACANH010000059.1"/>
</dbReference>
<name>A0AB35M465_9GAMM</name>
<proteinExistence type="predicted"/>
<keyword evidence="1" id="KW-0472">Membrane</keyword>
<evidence type="ECO:0008006" key="4">
    <source>
        <dbReference type="Google" id="ProtNLM"/>
    </source>
</evidence>
<protein>
    <recommendedName>
        <fullName evidence="4">MFS transporter</fullName>
    </recommendedName>
</protein>
<feature type="transmembrane region" description="Helical" evidence="1">
    <location>
        <begin position="34"/>
        <end position="51"/>
    </location>
</feature>
<feature type="transmembrane region" description="Helical" evidence="1">
    <location>
        <begin position="5"/>
        <end position="22"/>
    </location>
</feature>
<gene>
    <name evidence="2" type="ORF">HX110_13690</name>
</gene>
<accession>A0AB35M465</accession>
<sequence>MILKTFVISILILCPMTFFYFVTESRNGFIPIEMYFGFPIFVGAIYPYIFLKFGLKKLEVIFLGGVISTLICLVSNFMYSRDSFGIITAGAMALIYLMLFIPPYLVSMLWLNGKYKQ</sequence>
<evidence type="ECO:0000256" key="1">
    <source>
        <dbReference type="SAM" id="Phobius"/>
    </source>
</evidence>
<feature type="transmembrane region" description="Helical" evidence="1">
    <location>
        <begin position="85"/>
        <end position="111"/>
    </location>
</feature>
<organism evidence="2 3">
    <name type="scientific">Acinetobacter towneri</name>
    <dbReference type="NCBI Taxonomy" id="202956"/>
    <lineage>
        <taxon>Bacteria</taxon>
        <taxon>Pseudomonadati</taxon>
        <taxon>Pseudomonadota</taxon>
        <taxon>Gammaproteobacteria</taxon>
        <taxon>Moraxellales</taxon>
        <taxon>Moraxellaceae</taxon>
        <taxon>Acinetobacter</taxon>
    </lineage>
</organism>
<dbReference type="AlphaFoldDB" id="A0AB35M465"/>
<evidence type="ECO:0000313" key="2">
    <source>
        <dbReference type="EMBL" id="MDM1720138.1"/>
    </source>
</evidence>